<comment type="caution">
    <text evidence="2">The sequence shown here is derived from an EMBL/GenBank/DDBJ whole genome shotgun (WGS) entry which is preliminary data.</text>
</comment>
<proteinExistence type="predicted"/>
<sequence length="186" mass="20383">MTDPNEARWLRACLPPDQPERTAGLEAEMAMAVAASPLLVTRPFTGVAGRRITPREQPLGAACAMSLILRNEGRWSVTEHRAQQLAVHDTFTERACRGGKQPGPGRRSRRPRIRECGSRSRSPHHRRSSRSHRQVGEFGRSGGLRHVVSGAELGGHLYPGAPDTVGEPGQHLNCRGRPTGRRGTRP</sequence>
<feature type="region of interest" description="Disordered" evidence="1">
    <location>
        <begin position="95"/>
        <end position="141"/>
    </location>
</feature>
<keyword evidence="3" id="KW-1185">Reference proteome</keyword>
<evidence type="ECO:0000313" key="3">
    <source>
        <dbReference type="Proteomes" id="UP000188836"/>
    </source>
</evidence>
<dbReference type="EMBL" id="MUMY01000024">
    <property type="protein sequence ID" value="ONM46461.1"/>
    <property type="molecule type" value="Genomic_DNA"/>
</dbReference>
<dbReference type="AlphaFoldDB" id="A0A1W0B6H8"/>
<protein>
    <submittedName>
        <fullName evidence="2">Uncharacterized protein</fullName>
    </submittedName>
</protein>
<organism evidence="2 3">
    <name type="scientific">Nocardia donostiensis</name>
    <dbReference type="NCBI Taxonomy" id="1538463"/>
    <lineage>
        <taxon>Bacteria</taxon>
        <taxon>Bacillati</taxon>
        <taxon>Actinomycetota</taxon>
        <taxon>Actinomycetes</taxon>
        <taxon>Mycobacteriales</taxon>
        <taxon>Nocardiaceae</taxon>
        <taxon>Nocardia</taxon>
    </lineage>
</organism>
<evidence type="ECO:0000313" key="2">
    <source>
        <dbReference type="EMBL" id="ONM46461.1"/>
    </source>
</evidence>
<dbReference type="Proteomes" id="UP000188836">
    <property type="component" value="Unassembled WGS sequence"/>
</dbReference>
<feature type="region of interest" description="Disordered" evidence="1">
    <location>
        <begin position="155"/>
        <end position="186"/>
    </location>
</feature>
<dbReference type="InterPro" id="IPR011200">
    <property type="entry name" value="UCP012608"/>
</dbReference>
<reference evidence="2 3" key="1">
    <citation type="journal article" date="2016" name="Antonie Van Leeuwenhoek">
        <title>Nocardia donostiensis sp. nov., isolated from human respiratory specimens.</title>
        <authorList>
            <person name="Ercibengoa M."/>
            <person name="Bell M."/>
            <person name="Marimon J.M."/>
            <person name="Humrighouse B."/>
            <person name="Klenk H.P."/>
            <person name="Potter G."/>
            <person name="Perez-Trallero E."/>
        </authorList>
    </citation>
    <scope>NUCLEOTIDE SEQUENCE [LARGE SCALE GENOMIC DNA]</scope>
    <source>
        <strain evidence="2 3">X1655</strain>
    </source>
</reference>
<accession>A0A1W0B6H8</accession>
<feature type="compositionally biased region" description="Basic residues" evidence="1">
    <location>
        <begin position="121"/>
        <end position="133"/>
    </location>
</feature>
<dbReference type="STRING" id="1538463.B0T36_14630"/>
<evidence type="ECO:0000256" key="1">
    <source>
        <dbReference type="SAM" id="MobiDB-lite"/>
    </source>
</evidence>
<name>A0A1W0B6H8_9NOCA</name>
<dbReference type="Pfam" id="PF10094">
    <property type="entry name" value="DUF2332"/>
    <property type="match status" value="1"/>
</dbReference>
<gene>
    <name evidence="2" type="ORF">B0T46_22785</name>
</gene>